<protein>
    <recommendedName>
        <fullName evidence="4 7">Signal peptidase I</fullName>
        <ecNumber evidence="4 7">3.4.21.89</ecNumber>
    </recommendedName>
</protein>
<comment type="similarity">
    <text evidence="3 7">Belongs to the peptidase S26 family.</text>
</comment>
<dbReference type="InterPro" id="IPR019533">
    <property type="entry name" value="Peptidase_S26"/>
</dbReference>
<dbReference type="Pfam" id="PF10502">
    <property type="entry name" value="Peptidase_S26"/>
    <property type="match status" value="1"/>
</dbReference>
<comment type="subcellular location">
    <subcellularLocation>
        <location evidence="2">Cell membrane</location>
        <topology evidence="2">Single-pass type II membrane protein</topology>
    </subcellularLocation>
    <subcellularLocation>
        <location evidence="7">Membrane</location>
        <topology evidence="7">Single-pass type II membrane protein</topology>
    </subcellularLocation>
</comment>
<dbReference type="GO" id="GO:0006465">
    <property type="term" value="P:signal peptide processing"/>
    <property type="evidence" value="ECO:0007669"/>
    <property type="project" value="InterPro"/>
</dbReference>
<organism evidence="10 11">
    <name type="scientific">Candidatus Onthenecus intestinigallinarum</name>
    <dbReference type="NCBI Taxonomy" id="2840875"/>
    <lineage>
        <taxon>Bacteria</taxon>
        <taxon>Bacillati</taxon>
        <taxon>Bacillota</taxon>
        <taxon>Clostridia</taxon>
        <taxon>Eubacteriales</taxon>
        <taxon>Candidatus Onthenecus</taxon>
    </lineage>
</organism>
<dbReference type="GO" id="GO:0005886">
    <property type="term" value="C:plasma membrane"/>
    <property type="evidence" value="ECO:0007669"/>
    <property type="project" value="UniProtKB-SubCell"/>
</dbReference>
<feature type="transmembrane region" description="Helical" evidence="7">
    <location>
        <begin position="36"/>
        <end position="60"/>
    </location>
</feature>
<reference evidence="10" key="2">
    <citation type="journal article" date="2021" name="PeerJ">
        <title>Extensive microbial diversity within the chicken gut microbiome revealed by metagenomics and culture.</title>
        <authorList>
            <person name="Gilroy R."/>
            <person name="Ravi A."/>
            <person name="Getino M."/>
            <person name="Pursley I."/>
            <person name="Horton D.L."/>
            <person name="Alikhan N.F."/>
            <person name="Baker D."/>
            <person name="Gharbi K."/>
            <person name="Hall N."/>
            <person name="Watson M."/>
            <person name="Adriaenssens E.M."/>
            <person name="Foster-Nyarko E."/>
            <person name="Jarju S."/>
            <person name="Secka A."/>
            <person name="Antonio M."/>
            <person name="Oren A."/>
            <person name="Chaudhuri R.R."/>
            <person name="La Ragione R."/>
            <person name="Hildebrand F."/>
            <person name="Pallen M.J."/>
        </authorList>
    </citation>
    <scope>NUCLEOTIDE SEQUENCE</scope>
    <source>
        <strain evidence="10">ChiSxjej2B14-6234</strain>
    </source>
</reference>
<dbReference type="Gene3D" id="2.10.109.10">
    <property type="entry name" value="Umud Fragment, subunit A"/>
    <property type="match status" value="1"/>
</dbReference>
<dbReference type="EC" id="3.4.21.89" evidence="4 7"/>
<dbReference type="GO" id="GO:0004252">
    <property type="term" value="F:serine-type endopeptidase activity"/>
    <property type="evidence" value="ECO:0007669"/>
    <property type="project" value="InterPro"/>
</dbReference>
<keyword evidence="5 7" id="KW-0378">Hydrolase</keyword>
<dbReference type="InterPro" id="IPR036286">
    <property type="entry name" value="LexA/Signal_pep-like_sf"/>
</dbReference>
<proteinExistence type="inferred from homology"/>
<evidence type="ECO:0000256" key="5">
    <source>
        <dbReference type="ARBA" id="ARBA00022801"/>
    </source>
</evidence>
<evidence type="ECO:0000256" key="3">
    <source>
        <dbReference type="ARBA" id="ARBA00009370"/>
    </source>
</evidence>
<dbReference type="PROSITE" id="PS00760">
    <property type="entry name" value="SPASE_I_2"/>
    <property type="match status" value="1"/>
</dbReference>
<evidence type="ECO:0000259" key="9">
    <source>
        <dbReference type="Pfam" id="PF10502"/>
    </source>
</evidence>
<comment type="caution">
    <text evidence="10">The sequence shown here is derived from an EMBL/GenBank/DDBJ whole genome shotgun (WGS) entry which is preliminary data.</text>
</comment>
<evidence type="ECO:0000256" key="8">
    <source>
        <dbReference type="SAM" id="MobiDB-lite"/>
    </source>
</evidence>
<evidence type="ECO:0000256" key="4">
    <source>
        <dbReference type="ARBA" id="ARBA00013208"/>
    </source>
</evidence>
<accession>A0A9D1CQT6</accession>
<reference evidence="10" key="1">
    <citation type="submission" date="2020-10" db="EMBL/GenBank/DDBJ databases">
        <authorList>
            <person name="Gilroy R."/>
        </authorList>
    </citation>
    <scope>NUCLEOTIDE SEQUENCE</scope>
    <source>
        <strain evidence="10">ChiSxjej2B14-6234</strain>
    </source>
</reference>
<dbReference type="PROSITE" id="PS00761">
    <property type="entry name" value="SPASE_I_3"/>
    <property type="match status" value="1"/>
</dbReference>
<dbReference type="InterPro" id="IPR000223">
    <property type="entry name" value="Pept_S26A_signal_pept_1"/>
</dbReference>
<keyword evidence="7" id="KW-1133">Transmembrane helix</keyword>
<name>A0A9D1CQT6_9FIRM</name>
<dbReference type="NCBIfam" id="TIGR02227">
    <property type="entry name" value="sigpep_I_bact"/>
    <property type="match status" value="1"/>
</dbReference>
<dbReference type="SUPFAM" id="SSF51306">
    <property type="entry name" value="LexA/Signal peptidase"/>
    <property type="match status" value="1"/>
</dbReference>
<dbReference type="InterPro" id="IPR019757">
    <property type="entry name" value="Pept_S26A_signal_pept_1_Lys-AS"/>
</dbReference>
<sequence>MAVSPEAAGTAPKAEAAEAGKREKPKKSWKREVFEWVMVFVVAGVIAFVVRTFVFVPVMVDGQSMMNTLQDREFLIATKYDYLLGDPERFDVVICHYPGRMRPGLLGIGEVQEDFVKRVVGLPGETIELRAGELYVNGEFVEQDFARTESVADFGPYTVPEGHYFVMGDNRNNSNDSRNPEVGALERSQIVAHVQYIVYPLDNMRRIDE</sequence>
<dbReference type="CDD" id="cd06530">
    <property type="entry name" value="S26_SPase_I"/>
    <property type="match status" value="1"/>
</dbReference>
<feature type="compositionally biased region" description="Low complexity" evidence="8">
    <location>
        <begin position="1"/>
        <end position="14"/>
    </location>
</feature>
<keyword evidence="7" id="KW-0812">Transmembrane</keyword>
<dbReference type="PANTHER" id="PTHR43390:SF1">
    <property type="entry name" value="CHLOROPLAST PROCESSING PEPTIDASE"/>
    <property type="match status" value="1"/>
</dbReference>
<feature type="active site" evidence="6">
    <location>
        <position position="64"/>
    </location>
</feature>
<dbReference type="PRINTS" id="PR00727">
    <property type="entry name" value="LEADERPTASE"/>
</dbReference>
<feature type="region of interest" description="Disordered" evidence="8">
    <location>
        <begin position="1"/>
        <end position="23"/>
    </location>
</feature>
<dbReference type="EMBL" id="DVFJ01000012">
    <property type="protein sequence ID" value="HIQ71463.1"/>
    <property type="molecule type" value="Genomic_DNA"/>
</dbReference>
<evidence type="ECO:0000313" key="11">
    <source>
        <dbReference type="Proteomes" id="UP000886887"/>
    </source>
</evidence>
<evidence type="ECO:0000256" key="1">
    <source>
        <dbReference type="ARBA" id="ARBA00000677"/>
    </source>
</evidence>
<dbReference type="InterPro" id="IPR019758">
    <property type="entry name" value="Pept_S26A_signal_pept_1_CS"/>
</dbReference>
<feature type="domain" description="Peptidase S26" evidence="9">
    <location>
        <begin position="34"/>
        <end position="198"/>
    </location>
</feature>
<dbReference type="AlphaFoldDB" id="A0A9D1CQT6"/>
<dbReference type="GO" id="GO:0009003">
    <property type="term" value="F:signal peptidase activity"/>
    <property type="evidence" value="ECO:0007669"/>
    <property type="project" value="UniProtKB-EC"/>
</dbReference>
<evidence type="ECO:0000256" key="7">
    <source>
        <dbReference type="RuleBase" id="RU362042"/>
    </source>
</evidence>
<keyword evidence="7" id="KW-0645">Protease</keyword>
<evidence type="ECO:0000313" key="10">
    <source>
        <dbReference type="EMBL" id="HIQ71463.1"/>
    </source>
</evidence>
<comment type="catalytic activity">
    <reaction evidence="1 7">
        <text>Cleavage of hydrophobic, N-terminal signal or leader sequences from secreted and periplasmic proteins.</text>
        <dbReference type="EC" id="3.4.21.89"/>
    </reaction>
</comment>
<evidence type="ECO:0000256" key="6">
    <source>
        <dbReference type="PIRSR" id="PIRSR600223-1"/>
    </source>
</evidence>
<keyword evidence="7" id="KW-0472">Membrane</keyword>
<feature type="active site" evidence="6">
    <location>
        <position position="117"/>
    </location>
</feature>
<gene>
    <name evidence="10" type="primary">lepB</name>
    <name evidence="10" type="ORF">IAB73_04550</name>
</gene>
<evidence type="ECO:0000256" key="2">
    <source>
        <dbReference type="ARBA" id="ARBA00004401"/>
    </source>
</evidence>
<dbReference type="PANTHER" id="PTHR43390">
    <property type="entry name" value="SIGNAL PEPTIDASE I"/>
    <property type="match status" value="1"/>
</dbReference>
<dbReference type="Proteomes" id="UP000886887">
    <property type="component" value="Unassembled WGS sequence"/>
</dbReference>